<organism evidence="2 3">
    <name type="scientific">Penicillium cataractarum</name>
    <dbReference type="NCBI Taxonomy" id="2100454"/>
    <lineage>
        <taxon>Eukaryota</taxon>
        <taxon>Fungi</taxon>
        <taxon>Dikarya</taxon>
        <taxon>Ascomycota</taxon>
        <taxon>Pezizomycotina</taxon>
        <taxon>Eurotiomycetes</taxon>
        <taxon>Eurotiomycetidae</taxon>
        <taxon>Eurotiales</taxon>
        <taxon>Aspergillaceae</taxon>
        <taxon>Penicillium</taxon>
    </lineage>
</organism>
<proteinExistence type="predicted"/>
<reference evidence="2" key="2">
    <citation type="journal article" date="2023" name="IMA Fungus">
        <title>Comparative genomic study of the Penicillium genus elucidates a diverse pangenome and 15 lateral gene transfer events.</title>
        <authorList>
            <person name="Petersen C."/>
            <person name="Sorensen T."/>
            <person name="Nielsen M.R."/>
            <person name="Sondergaard T.E."/>
            <person name="Sorensen J.L."/>
            <person name="Fitzpatrick D.A."/>
            <person name="Frisvad J.C."/>
            <person name="Nielsen K.L."/>
        </authorList>
    </citation>
    <scope>NUCLEOTIDE SEQUENCE</scope>
    <source>
        <strain evidence="2">IBT 29864</strain>
    </source>
</reference>
<dbReference type="AlphaFoldDB" id="A0A9W9RZK8"/>
<accession>A0A9W9RZK8</accession>
<dbReference type="EMBL" id="JAPZBS010000007">
    <property type="protein sequence ID" value="KAJ5369171.1"/>
    <property type="molecule type" value="Genomic_DNA"/>
</dbReference>
<feature type="region of interest" description="Disordered" evidence="1">
    <location>
        <begin position="49"/>
        <end position="68"/>
    </location>
</feature>
<dbReference type="GeneID" id="81441029"/>
<evidence type="ECO:0000256" key="1">
    <source>
        <dbReference type="SAM" id="MobiDB-lite"/>
    </source>
</evidence>
<gene>
    <name evidence="2" type="ORF">N7496_008931</name>
</gene>
<dbReference type="Proteomes" id="UP001147782">
    <property type="component" value="Unassembled WGS sequence"/>
</dbReference>
<dbReference type="RefSeq" id="XP_056553913.1">
    <property type="nucleotide sequence ID" value="XM_056701850.1"/>
</dbReference>
<keyword evidence="3" id="KW-1185">Reference proteome</keyword>
<sequence length="89" mass="9742">MGCLEEEHKVLLKGTCHHLVGRDVVQSIGTIDSVHDEFAVEAHPIREIDLDSPDAEGGPEVTSLVTESDDCPTMLRDLRGGDFVDWQGN</sequence>
<reference evidence="2" key="1">
    <citation type="submission" date="2022-11" db="EMBL/GenBank/DDBJ databases">
        <authorList>
            <person name="Petersen C."/>
        </authorList>
    </citation>
    <scope>NUCLEOTIDE SEQUENCE</scope>
    <source>
        <strain evidence="2">IBT 29864</strain>
    </source>
</reference>
<evidence type="ECO:0000313" key="2">
    <source>
        <dbReference type="EMBL" id="KAJ5369171.1"/>
    </source>
</evidence>
<protein>
    <submittedName>
        <fullName evidence="2">Uncharacterized protein</fullName>
    </submittedName>
</protein>
<evidence type="ECO:0000313" key="3">
    <source>
        <dbReference type="Proteomes" id="UP001147782"/>
    </source>
</evidence>
<comment type="caution">
    <text evidence="2">The sequence shown here is derived from an EMBL/GenBank/DDBJ whole genome shotgun (WGS) entry which is preliminary data.</text>
</comment>
<name>A0A9W9RZK8_9EURO</name>